<reference evidence="2" key="1">
    <citation type="submission" date="2014-09" db="EMBL/GenBank/DDBJ databases">
        <authorList>
            <person name="Magalhaes I.L.F."/>
            <person name="Oliveira U."/>
            <person name="Santos F.R."/>
            <person name="Vidigal T.H.D.A."/>
            <person name="Brescovit A.D."/>
            <person name="Santos A.J."/>
        </authorList>
    </citation>
    <scope>NUCLEOTIDE SEQUENCE</scope>
    <source>
        <tissue evidence="2">Shoot tissue taken approximately 20 cm above the soil surface</tissue>
    </source>
</reference>
<feature type="region of interest" description="Disordered" evidence="1">
    <location>
        <begin position="1"/>
        <end position="22"/>
    </location>
</feature>
<accession>A0A0A9H5Y7</accession>
<evidence type="ECO:0000256" key="1">
    <source>
        <dbReference type="SAM" id="MobiDB-lite"/>
    </source>
</evidence>
<evidence type="ECO:0000313" key="2">
    <source>
        <dbReference type="EMBL" id="JAE30281.1"/>
    </source>
</evidence>
<sequence length="22" mass="2643">MKSMMRRPSQFRPVGRPKKVEP</sequence>
<proteinExistence type="predicted"/>
<dbReference type="AlphaFoldDB" id="A0A0A9H5Y7"/>
<dbReference type="EMBL" id="GBRH01167615">
    <property type="protein sequence ID" value="JAE30281.1"/>
    <property type="molecule type" value="Transcribed_RNA"/>
</dbReference>
<name>A0A0A9H5Y7_ARUDO</name>
<organism evidence="2">
    <name type="scientific">Arundo donax</name>
    <name type="common">Giant reed</name>
    <name type="synonym">Donax arundinaceus</name>
    <dbReference type="NCBI Taxonomy" id="35708"/>
    <lineage>
        <taxon>Eukaryota</taxon>
        <taxon>Viridiplantae</taxon>
        <taxon>Streptophyta</taxon>
        <taxon>Embryophyta</taxon>
        <taxon>Tracheophyta</taxon>
        <taxon>Spermatophyta</taxon>
        <taxon>Magnoliopsida</taxon>
        <taxon>Liliopsida</taxon>
        <taxon>Poales</taxon>
        <taxon>Poaceae</taxon>
        <taxon>PACMAD clade</taxon>
        <taxon>Arundinoideae</taxon>
        <taxon>Arundineae</taxon>
        <taxon>Arundo</taxon>
    </lineage>
</organism>
<protein>
    <submittedName>
        <fullName evidence="2">Uncharacterized protein</fullName>
    </submittedName>
</protein>
<reference evidence="2" key="2">
    <citation type="journal article" date="2015" name="Data Brief">
        <title>Shoot transcriptome of the giant reed, Arundo donax.</title>
        <authorList>
            <person name="Barrero R.A."/>
            <person name="Guerrero F.D."/>
            <person name="Moolhuijzen P."/>
            <person name="Goolsby J.A."/>
            <person name="Tidwell J."/>
            <person name="Bellgard S.E."/>
            <person name="Bellgard M.I."/>
        </authorList>
    </citation>
    <scope>NUCLEOTIDE SEQUENCE</scope>
    <source>
        <tissue evidence="2">Shoot tissue taken approximately 20 cm above the soil surface</tissue>
    </source>
</reference>